<evidence type="ECO:0000256" key="8">
    <source>
        <dbReference type="ARBA" id="ARBA00023098"/>
    </source>
</evidence>
<dbReference type="InterPro" id="IPR015876">
    <property type="entry name" value="Acyl-CoA_DS"/>
</dbReference>
<keyword evidence="8" id="KW-0443">Lipid metabolism</keyword>
<dbReference type="GO" id="GO:0016020">
    <property type="term" value="C:membrane"/>
    <property type="evidence" value="ECO:0007669"/>
    <property type="project" value="UniProtKB-SubCell"/>
</dbReference>
<keyword evidence="14" id="KW-1185">Reference proteome</keyword>
<dbReference type="CDD" id="cd03505">
    <property type="entry name" value="Delta9-FADS-like"/>
    <property type="match status" value="1"/>
</dbReference>
<dbReference type="PANTHER" id="PTHR11351">
    <property type="entry name" value="ACYL-COA DESATURASE"/>
    <property type="match status" value="1"/>
</dbReference>
<organism evidence="13 14">
    <name type="scientific">Alcanivorax profundi</name>
    <dbReference type="NCBI Taxonomy" id="2338368"/>
    <lineage>
        <taxon>Bacteria</taxon>
        <taxon>Pseudomonadati</taxon>
        <taxon>Pseudomonadota</taxon>
        <taxon>Gammaproteobacteria</taxon>
        <taxon>Oceanospirillales</taxon>
        <taxon>Alcanivoracaceae</taxon>
        <taxon>Alcanivorax</taxon>
    </lineage>
</organism>
<comment type="caution">
    <text evidence="13">The sequence shown here is derived from an EMBL/GenBank/DDBJ whole genome shotgun (WGS) entry which is preliminary data.</text>
</comment>
<dbReference type="InterPro" id="IPR002560">
    <property type="entry name" value="Transposase_DDE"/>
</dbReference>
<evidence type="ECO:0000313" key="14">
    <source>
        <dbReference type="Proteomes" id="UP000283734"/>
    </source>
</evidence>
<dbReference type="Proteomes" id="UP000283734">
    <property type="component" value="Unassembled WGS sequence"/>
</dbReference>
<gene>
    <name evidence="13" type="ORF">D4A39_07550</name>
</gene>
<dbReference type="AlphaFoldDB" id="A0A418XZ59"/>
<feature type="transmembrane region" description="Helical" evidence="10">
    <location>
        <begin position="166"/>
        <end position="184"/>
    </location>
</feature>
<evidence type="ECO:0000256" key="2">
    <source>
        <dbReference type="ARBA" id="ARBA00008749"/>
    </source>
</evidence>
<keyword evidence="9 10" id="KW-0472">Membrane</keyword>
<evidence type="ECO:0000259" key="11">
    <source>
        <dbReference type="Pfam" id="PF00487"/>
    </source>
</evidence>
<evidence type="ECO:0000256" key="7">
    <source>
        <dbReference type="ARBA" id="ARBA00023004"/>
    </source>
</evidence>
<protein>
    <submittedName>
        <fullName evidence="13">Acyl-CoA desaturase</fullName>
    </submittedName>
</protein>
<proteinExistence type="inferred from homology"/>
<evidence type="ECO:0000256" key="4">
    <source>
        <dbReference type="ARBA" id="ARBA00022832"/>
    </source>
</evidence>
<feature type="transmembrane region" description="Helical" evidence="10">
    <location>
        <begin position="17"/>
        <end position="36"/>
    </location>
</feature>
<dbReference type="InterPro" id="IPR005804">
    <property type="entry name" value="FA_desaturase_dom"/>
</dbReference>
<keyword evidence="3 10" id="KW-0812">Transmembrane</keyword>
<keyword evidence="4" id="KW-0276">Fatty acid metabolism</keyword>
<name>A0A418XZ59_9GAMM</name>
<dbReference type="GO" id="GO:0006631">
    <property type="term" value="P:fatty acid metabolic process"/>
    <property type="evidence" value="ECO:0007669"/>
    <property type="project" value="UniProtKB-KW"/>
</dbReference>
<reference evidence="13 14" key="1">
    <citation type="submission" date="2018-09" db="EMBL/GenBank/DDBJ databases">
        <title>Alcanivorax profundi sp. nov., isolated from 1000 m-depth seawater of the Mariana Trench.</title>
        <authorList>
            <person name="Liu J."/>
        </authorList>
    </citation>
    <scope>NUCLEOTIDE SEQUENCE [LARGE SCALE GENOMIC DNA]</scope>
    <source>
        <strain evidence="13 14">MTEO17</strain>
    </source>
</reference>
<sequence>MLDFIQNGLLGLSLGELVLVTLAMTHVTIVSVTVYLHRYSAHRALDLHPALKHFFRLWLWLSTGQNTLEWTAIHRKHHAKCETEDDPHSPQVKGIKKVLREGAELYREEAENQETLAKYGAGCPDDWLERNVYSRFPMGGIALMAVIDLALFGVSGITVWAVQMMWIPVFAAGVINGIGHFWGYRNFECADASRNISPWGILIGGEELHNNHHTYPNSAKLSVRRFEFDAGWAWIRLFEILKLAKVKKVAPKPVIDRDAKSIDLDALRGVMQHRFQVMANYRKSVIAPVFKQERERACEATRGLYARAHALLHRDVSLIKPTQQQRLASLTDSNETLHAIYQFRLRLQDIWSQTSRNSTEMVEALEQWYHDARESGIAALQDFADQLTRYRHATA</sequence>
<keyword evidence="7" id="KW-0408">Iron</keyword>
<dbReference type="EMBL" id="QYYA01000002">
    <property type="protein sequence ID" value="RJG18318.1"/>
    <property type="molecule type" value="Genomic_DNA"/>
</dbReference>
<evidence type="ECO:0000256" key="1">
    <source>
        <dbReference type="ARBA" id="ARBA00004141"/>
    </source>
</evidence>
<dbReference type="OrthoDB" id="19906at2"/>
<evidence type="ECO:0000256" key="6">
    <source>
        <dbReference type="ARBA" id="ARBA00023002"/>
    </source>
</evidence>
<keyword evidence="5 10" id="KW-1133">Transmembrane helix</keyword>
<evidence type="ECO:0000256" key="9">
    <source>
        <dbReference type="ARBA" id="ARBA00023136"/>
    </source>
</evidence>
<feature type="domain" description="Transposase IS204/IS1001/IS1096/IS1165 DDE" evidence="12">
    <location>
        <begin position="285"/>
        <end position="392"/>
    </location>
</feature>
<evidence type="ECO:0000313" key="13">
    <source>
        <dbReference type="EMBL" id="RJG18318.1"/>
    </source>
</evidence>
<dbReference type="PRINTS" id="PR00075">
    <property type="entry name" value="FACDDSATRASE"/>
</dbReference>
<dbReference type="Pfam" id="PF00487">
    <property type="entry name" value="FA_desaturase"/>
    <property type="match status" value="1"/>
</dbReference>
<dbReference type="Pfam" id="PF01610">
    <property type="entry name" value="DDE_Tnp_ISL3"/>
    <property type="match status" value="1"/>
</dbReference>
<evidence type="ECO:0000259" key="12">
    <source>
        <dbReference type="Pfam" id="PF01610"/>
    </source>
</evidence>
<evidence type="ECO:0000256" key="10">
    <source>
        <dbReference type="SAM" id="Phobius"/>
    </source>
</evidence>
<evidence type="ECO:0000256" key="3">
    <source>
        <dbReference type="ARBA" id="ARBA00022692"/>
    </source>
</evidence>
<keyword evidence="6" id="KW-0560">Oxidoreductase</keyword>
<comment type="subcellular location">
    <subcellularLocation>
        <location evidence="1">Membrane</location>
        <topology evidence="1">Multi-pass membrane protein</topology>
    </subcellularLocation>
</comment>
<comment type="similarity">
    <text evidence="2">Belongs to the fatty acid desaturase type 2 family.</text>
</comment>
<accession>A0A418XZ59</accession>
<feature type="transmembrane region" description="Helical" evidence="10">
    <location>
        <begin position="140"/>
        <end position="160"/>
    </location>
</feature>
<dbReference type="GO" id="GO:0016717">
    <property type="term" value="F:oxidoreductase activity, acting on paired donors, with oxidation of a pair of donors resulting in the reduction of molecular oxygen to two molecules of water"/>
    <property type="evidence" value="ECO:0007669"/>
    <property type="project" value="InterPro"/>
</dbReference>
<feature type="domain" description="Fatty acid desaturase" evidence="11">
    <location>
        <begin position="18"/>
        <end position="222"/>
    </location>
</feature>
<evidence type="ECO:0000256" key="5">
    <source>
        <dbReference type="ARBA" id="ARBA00022989"/>
    </source>
</evidence>
<dbReference type="RefSeq" id="WP_022985730.1">
    <property type="nucleotide sequence ID" value="NZ_CAXGPP010000005.1"/>
</dbReference>
<dbReference type="PANTHER" id="PTHR11351:SF33">
    <property type="entry name" value="DELTA-9 FATTY ACID DESATURASE, DESA"/>
    <property type="match status" value="1"/>
</dbReference>